<gene>
    <name evidence="1" type="ORF">KQX54_014021</name>
</gene>
<proteinExistence type="predicted"/>
<protein>
    <submittedName>
        <fullName evidence="1">Uncharacterized protein</fullName>
    </submittedName>
</protein>
<comment type="caution">
    <text evidence="1">The sequence shown here is derived from an EMBL/GenBank/DDBJ whole genome shotgun (WGS) entry which is preliminary data.</text>
</comment>
<reference evidence="1 2" key="1">
    <citation type="journal article" date="2021" name="J. Hered.">
        <title>A chromosome-level genome assembly of the parasitoid wasp, Cotesia glomerata (Hymenoptera: Braconidae).</title>
        <authorList>
            <person name="Pinto B.J."/>
            <person name="Weis J.J."/>
            <person name="Gamble T."/>
            <person name="Ode P.J."/>
            <person name="Paul R."/>
            <person name="Zaspel J.M."/>
        </authorList>
    </citation>
    <scope>NUCLEOTIDE SEQUENCE [LARGE SCALE GENOMIC DNA]</scope>
    <source>
        <strain evidence="1">CgM1</strain>
    </source>
</reference>
<accession>A0AAV7I8C8</accession>
<name>A0AAV7I8C8_COTGL</name>
<dbReference type="Proteomes" id="UP000826195">
    <property type="component" value="Unassembled WGS sequence"/>
</dbReference>
<dbReference type="EMBL" id="JAHXZJ010001119">
    <property type="protein sequence ID" value="KAH0554942.1"/>
    <property type="molecule type" value="Genomic_DNA"/>
</dbReference>
<keyword evidence="2" id="KW-1185">Reference proteome</keyword>
<sequence length="111" mass="12948">MRSVVRMRTMIMPKRVREGIALCGPGIFKMRLKRDKTLFHDAVLFETSNGTISFDPSHVYVGGLEVYPLERESFKSDKDRKETVNLPKRIFWLSQSLVPISLRNIKFYRVA</sequence>
<evidence type="ECO:0000313" key="2">
    <source>
        <dbReference type="Proteomes" id="UP000826195"/>
    </source>
</evidence>
<evidence type="ECO:0000313" key="1">
    <source>
        <dbReference type="EMBL" id="KAH0554942.1"/>
    </source>
</evidence>
<dbReference type="AlphaFoldDB" id="A0AAV7I8C8"/>
<organism evidence="1 2">
    <name type="scientific">Cotesia glomerata</name>
    <name type="common">Lepidopteran parasitic wasp</name>
    <name type="synonym">Apanteles glomeratus</name>
    <dbReference type="NCBI Taxonomy" id="32391"/>
    <lineage>
        <taxon>Eukaryota</taxon>
        <taxon>Metazoa</taxon>
        <taxon>Ecdysozoa</taxon>
        <taxon>Arthropoda</taxon>
        <taxon>Hexapoda</taxon>
        <taxon>Insecta</taxon>
        <taxon>Pterygota</taxon>
        <taxon>Neoptera</taxon>
        <taxon>Endopterygota</taxon>
        <taxon>Hymenoptera</taxon>
        <taxon>Apocrita</taxon>
        <taxon>Ichneumonoidea</taxon>
        <taxon>Braconidae</taxon>
        <taxon>Microgastrinae</taxon>
        <taxon>Cotesia</taxon>
    </lineage>
</organism>